<dbReference type="RefSeq" id="WP_207671769.1">
    <property type="nucleotide sequence ID" value="NZ_JAFREM010000003.1"/>
</dbReference>
<reference evidence="4 5" key="1">
    <citation type="submission" date="2021-03" db="EMBL/GenBank/DDBJ databases">
        <title>Enterococcal diversity collection.</title>
        <authorList>
            <person name="Gilmore M.S."/>
            <person name="Schwartzman J."/>
            <person name="Van Tyne D."/>
            <person name="Martin M."/>
            <person name="Earl A.M."/>
            <person name="Manson A.L."/>
            <person name="Straub T."/>
            <person name="Salamzade R."/>
            <person name="Saavedra J."/>
            <person name="Lebreton F."/>
            <person name="Prichula J."/>
            <person name="Schaufler K."/>
            <person name="Gaca A."/>
            <person name="Sgardioli B."/>
            <person name="Wagenaar J."/>
            <person name="Strong T."/>
        </authorList>
    </citation>
    <scope>NUCLEOTIDE SEQUENCE [LARGE SCALE GENOMIC DNA]</scope>
    <source>
        <strain evidence="4 5">669A</strain>
    </source>
</reference>
<evidence type="ECO:0000256" key="2">
    <source>
        <dbReference type="ARBA" id="ARBA00023054"/>
    </source>
</evidence>
<evidence type="ECO:0000313" key="5">
    <source>
        <dbReference type="Proteomes" id="UP000664601"/>
    </source>
</evidence>
<name>A0ABS3L5C8_9ENTE</name>
<dbReference type="InterPro" id="IPR050465">
    <property type="entry name" value="UPF0194_transport"/>
</dbReference>
<dbReference type="Gene3D" id="2.40.420.20">
    <property type="match status" value="1"/>
</dbReference>
<dbReference type="PANTHER" id="PTHR32347:SF14">
    <property type="entry name" value="EFFLUX SYSTEM COMPONENT YKNX-RELATED"/>
    <property type="match status" value="1"/>
</dbReference>
<gene>
    <name evidence="4" type="ORF">JZO70_01530</name>
</gene>
<comment type="subcellular location">
    <subcellularLocation>
        <location evidence="1">Cell envelope</location>
    </subcellularLocation>
</comment>
<evidence type="ECO:0000313" key="4">
    <source>
        <dbReference type="EMBL" id="MBO1304825.1"/>
    </source>
</evidence>
<organism evidence="4 5">
    <name type="scientific">Candidatus Enterococcus moelleringii</name>
    <dbReference type="NCBI Taxonomy" id="2815325"/>
    <lineage>
        <taxon>Bacteria</taxon>
        <taxon>Bacillati</taxon>
        <taxon>Bacillota</taxon>
        <taxon>Bacilli</taxon>
        <taxon>Lactobacillales</taxon>
        <taxon>Enterococcaceae</taxon>
        <taxon>Enterococcus</taxon>
    </lineage>
</organism>
<proteinExistence type="predicted"/>
<dbReference type="InterPro" id="IPR058639">
    <property type="entry name" value="BSH_YknX-like"/>
</dbReference>
<keyword evidence="2" id="KW-0175">Coiled coil</keyword>
<dbReference type="PANTHER" id="PTHR32347">
    <property type="entry name" value="EFFLUX SYSTEM COMPONENT YKNX-RELATED"/>
    <property type="match status" value="1"/>
</dbReference>
<evidence type="ECO:0000256" key="1">
    <source>
        <dbReference type="ARBA" id="ARBA00004196"/>
    </source>
</evidence>
<protein>
    <submittedName>
        <fullName evidence="4">Efflux RND transporter periplasmic adaptor subunit</fullName>
    </submittedName>
</protein>
<comment type="caution">
    <text evidence="4">The sequence shown here is derived from an EMBL/GenBank/DDBJ whole genome shotgun (WGS) entry which is preliminary data.</text>
</comment>
<accession>A0ABS3L5C8</accession>
<dbReference type="EMBL" id="JAFREM010000003">
    <property type="protein sequence ID" value="MBO1304825.1"/>
    <property type="molecule type" value="Genomic_DNA"/>
</dbReference>
<keyword evidence="5" id="KW-1185">Reference proteome</keyword>
<evidence type="ECO:0000259" key="3">
    <source>
        <dbReference type="Pfam" id="PF25984"/>
    </source>
</evidence>
<dbReference type="Proteomes" id="UP000664601">
    <property type="component" value="Unassembled WGS sequence"/>
</dbReference>
<feature type="domain" description="YknX-like barrel-sandwich hybrid" evidence="3">
    <location>
        <begin position="58"/>
        <end position="117"/>
    </location>
</feature>
<dbReference type="Pfam" id="PF25984">
    <property type="entry name" value="BSH_YknX"/>
    <property type="match status" value="1"/>
</dbReference>
<dbReference type="Gene3D" id="2.40.50.100">
    <property type="match status" value="1"/>
</dbReference>
<sequence length="273" mass="30051">MKKLLIGLGVVLLAGGGFFWYQSTQAKANEDTEYVELYQVEQQTPLHLKGQVQPTKQQTVLIAEDKGKVRTIHVNEGDHVLAGTVLVTYDWGEQVKAAYDSVVTSINEDAKNDPQQTLMILKSEESAIKGTVTEYDKEKVALNEAVEIQCTNNDRIVTGRVTNIAEMNNEPKAESTSSIVTYNFAAVPDETIPVGYSVELLIPRNELHLPVKSVKEKDGQCYVYTVAKNKAVETPITAIKGNGYYVLQDGLAVDEEIVKDATGIKDGMEVTIQ</sequence>